<protein>
    <submittedName>
        <fullName evidence="4">Non-ribosomal peptide synthetase</fullName>
    </submittedName>
</protein>
<dbReference type="Gene3D" id="3.40.50.12780">
    <property type="entry name" value="N-terminal domain of ligase-like"/>
    <property type="match status" value="1"/>
</dbReference>
<evidence type="ECO:0000256" key="2">
    <source>
        <dbReference type="ARBA" id="ARBA00022553"/>
    </source>
</evidence>
<dbReference type="FunFam" id="2.30.38.10:FF:000001">
    <property type="entry name" value="Non-ribosomal peptide synthetase PvdI"/>
    <property type="match status" value="1"/>
</dbReference>
<evidence type="ECO:0000259" key="3">
    <source>
        <dbReference type="Pfam" id="PF00501"/>
    </source>
</evidence>
<dbReference type="SUPFAM" id="SSF56801">
    <property type="entry name" value="Acetyl-CoA synthetase-like"/>
    <property type="match status" value="1"/>
</dbReference>
<sequence length="238" mass="25046">VVVSRRSMAALVAWAVAAFGRDGLARVLTATSLSFDVSVFEIFAPLAAGGSIEVARDLLAVADRPFTGSLASGVPSVVSVLLREAAAEPAPATDEPVLAVDRMVLAGEALTEEVVEQIRRSVPGCGVANIYGPTEATVYSTAWYSDGGAGRPLIGRPLTHTRVYVLDDRLQPVPAGVPGELYIAGSGVARGYLGRPALSAERFVADPFGEPGTRMYRTADLVRWTTDGQIDYLGRVDD</sequence>
<dbReference type="GO" id="GO:0044550">
    <property type="term" value="P:secondary metabolite biosynthetic process"/>
    <property type="evidence" value="ECO:0007669"/>
    <property type="project" value="TreeGrafter"/>
</dbReference>
<proteinExistence type="predicted"/>
<keyword evidence="1" id="KW-0596">Phosphopantetheine</keyword>
<feature type="non-terminal residue" evidence="4">
    <location>
        <position position="1"/>
    </location>
</feature>
<dbReference type="GO" id="GO:0031177">
    <property type="term" value="F:phosphopantetheine binding"/>
    <property type="evidence" value="ECO:0007669"/>
    <property type="project" value="TreeGrafter"/>
</dbReference>
<evidence type="ECO:0000313" key="4">
    <source>
        <dbReference type="EMBL" id="BAH68695.1"/>
    </source>
</evidence>
<feature type="domain" description="AMP-dependent synthetase/ligase" evidence="3">
    <location>
        <begin position="1"/>
        <end position="193"/>
    </location>
</feature>
<dbReference type="Pfam" id="PF00501">
    <property type="entry name" value="AMP-binding"/>
    <property type="match status" value="1"/>
</dbReference>
<dbReference type="EMBL" id="AB432658">
    <property type="protein sequence ID" value="BAH68695.1"/>
    <property type="molecule type" value="Genomic_DNA"/>
</dbReference>
<dbReference type="PANTHER" id="PTHR45527">
    <property type="entry name" value="NONRIBOSOMAL PEPTIDE SYNTHETASE"/>
    <property type="match status" value="1"/>
</dbReference>
<organism evidence="4">
    <name type="scientific">Streptomyces atrovirens</name>
    <dbReference type="NCBI Taxonomy" id="285556"/>
    <lineage>
        <taxon>Bacteria</taxon>
        <taxon>Bacillati</taxon>
        <taxon>Actinomycetota</taxon>
        <taxon>Actinomycetes</taxon>
        <taxon>Kitasatosporales</taxon>
        <taxon>Streptomycetaceae</taxon>
        <taxon>Streptomyces</taxon>
    </lineage>
</organism>
<accession>C4TEK9</accession>
<dbReference type="AlphaFoldDB" id="C4TEK9"/>
<dbReference type="GO" id="GO:0005829">
    <property type="term" value="C:cytosol"/>
    <property type="evidence" value="ECO:0007669"/>
    <property type="project" value="TreeGrafter"/>
</dbReference>
<name>C4TEK9_9ACTN</name>
<dbReference type="InterPro" id="IPR000873">
    <property type="entry name" value="AMP-dep_synth/lig_dom"/>
</dbReference>
<keyword evidence="2" id="KW-0597">Phosphoprotein</keyword>
<dbReference type="GO" id="GO:0043041">
    <property type="term" value="P:amino acid activation for nonribosomal peptide biosynthetic process"/>
    <property type="evidence" value="ECO:0007669"/>
    <property type="project" value="TreeGrafter"/>
</dbReference>
<evidence type="ECO:0000256" key="1">
    <source>
        <dbReference type="ARBA" id="ARBA00022450"/>
    </source>
</evidence>
<reference evidence="4" key="1">
    <citation type="submission" date="2008-03" db="EMBL/GenBank/DDBJ databases">
        <title>Diversity of non-ribosomal peptide synthetase genes in Streptomyces preserved at NBRC.</title>
        <authorList>
            <person name="Komaki H."/>
            <person name="Tamura T."/>
            <person name="Otoguro M."/>
            <person name="Nakashima T."/>
            <person name="Harayama S."/>
        </authorList>
    </citation>
    <scope>NUCLEOTIDE SEQUENCE</scope>
    <source>
        <strain evidence="4">NBRC 15388</strain>
    </source>
</reference>
<feature type="non-terminal residue" evidence="4">
    <location>
        <position position="238"/>
    </location>
</feature>
<dbReference type="PANTHER" id="PTHR45527:SF1">
    <property type="entry name" value="FATTY ACID SYNTHASE"/>
    <property type="match status" value="1"/>
</dbReference>
<dbReference type="InterPro" id="IPR042099">
    <property type="entry name" value="ANL_N_sf"/>
</dbReference>